<dbReference type="NCBIfam" id="TIGR03939">
    <property type="entry name" value="PGA_TPR_OMP"/>
    <property type="match status" value="1"/>
</dbReference>
<evidence type="ECO:0000256" key="1">
    <source>
        <dbReference type="SAM" id="SignalP"/>
    </source>
</evidence>
<protein>
    <submittedName>
        <fullName evidence="3">Poly-beta-1,6 N-acetyl-D-glucosamine export porin PgaA</fullName>
    </submittedName>
</protein>
<dbReference type="AlphaFoldDB" id="A0A3A1YUX2"/>
<dbReference type="Pfam" id="PF21197">
    <property type="entry name" value="PgaA_barrel"/>
    <property type="match status" value="1"/>
</dbReference>
<dbReference type="Proteomes" id="UP000266206">
    <property type="component" value="Unassembled WGS sequence"/>
</dbReference>
<dbReference type="RefSeq" id="WP_119515961.1">
    <property type="nucleotide sequence ID" value="NZ_NQYH01000004.1"/>
</dbReference>
<dbReference type="GO" id="GO:1901515">
    <property type="term" value="F:poly-beta-1,6-N-acetyl-D-glucosamine transmembrane transporter activity"/>
    <property type="evidence" value="ECO:0007669"/>
    <property type="project" value="InterPro"/>
</dbReference>
<evidence type="ECO:0000313" key="4">
    <source>
        <dbReference type="Proteomes" id="UP000266206"/>
    </source>
</evidence>
<dbReference type="InterPro" id="IPR023870">
    <property type="entry name" value="PGA_export_porin_PgaA"/>
</dbReference>
<organism evidence="3 4">
    <name type="scientific">Neopusillimonas maritima</name>
    <dbReference type="NCBI Taxonomy" id="2026239"/>
    <lineage>
        <taxon>Bacteria</taxon>
        <taxon>Pseudomonadati</taxon>
        <taxon>Pseudomonadota</taxon>
        <taxon>Betaproteobacteria</taxon>
        <taxon>Burkholderiales</taxon>
        <taxon>Alcaligenaceae</taxon>
        <taxon>Neopusillimonas</taxon>
    </lineage>
</organism>
<feature type="chain" id="PRO_5017398539" evidence="1">
    <location>
        <begin position="22"/>
        <end position="748"/>
    </location>
</feature>
<reference evidence="3 4" key="1">
    <citation type="submission" date="2017-08" db="EMBL/GenBank/DDBJ databases">
        <title>Pusillimonas indicus sp. nov., a member of the family Alcaligenaceae isolated from surface seawater.</title>
        <authorList>
            <person name="Li J."/>
        </authorList>
    </citation>
    <scope>NUCLEOTIDE SEQUENCE [LARGE SCALE GENOMIC DNA]</scope>
    <source>
        <strain evidence="3 4">L52-1-41</strain>
    </source>
</reference>
<keyword evidence="1" id="KW-0732">Signal</keyword>
<dbReference type="InterPro" id="IPR049003">
    <property type="entry name" value="PgaA_barrel"/>
</dbReference>
<dbReference type="SUPFAM" id="SSF48452">
    <property type="entry name" value="TPR-like"/>
    <property type="match status" value="1"/>
</dbReference>
<comment type="caution">
    <text evidence="3">The sequence shown here is derived from an EMBL/GenBank/DDBJ whole genome shotgun (WGS) entry which is preliminary data.</text>
</comment>
<feature type="domain" description="PgaA membrane beta barrel" evidence="2">
    <location>
        <begin position="455"/>
        <end position="748"/>
    </location>
</feature>
<dbReference type="InterPro" id="IPR011990">
    <property type="entry name" value="TPR-like_helical_dom_sf"/>
</dbReference>
<evidence type="ECO:0000313" key="3">
    <source>
        <dbReference type="EMBL" id="RIY41336.1"/>
    </source>
</evidence>
<accession>A0A3A1YUX2</accession>
<sequence>MRLSPLFLLAGALSLPLYTQAGPPPSVEVFKQDAGQLRDQRNWTAAIALFKQGIQQHPNALSLAVGLTMTLADAGNIALARKEAQQLQTKWPLEPDAYIAAGYVEFRDQKPYARLALVDKAYAIAPQLAYVQREYVLALQGAGMPVPASRIAEKYPDLLTPAQKRELKGDVLAERTRLASITARPHSARFDIADRVLAEYARTIAAWQDNPDARQDIVRLRLDRLSALHARKRYADVVQEYEALIDQGVRIPDYGLSVVASSYLTLREPETAAQLYQRLLQTPEGEWRAQRRADDEIGLYYALLESGRYEEALSVIAQANERQPVWLYIPGQPERMPNPGKLDTAITQTMAYYALDDLETAESRIDVMVEKAPNNTALRTARATVYRARGWPRAAERDLQMAQTMTPRALDVEAGQAYTALQLQEWQQADMLISDLVTRYPEEPRVQALERDWHIHQRPELRIEAYRGLASDNPAVGNRDWGFDSAIYTSPFKHHWRAFAGIGQATASFDDENIDYRWQRAGLEWRSREMNVEAELSANRFGHGVKTGARLQADFNLNDYWQLGLSGAWLSRETPLRALKDNIRANSASFALRWAPHERTSLSTGLTYSRYTDGNHRLLALVMGRQRLFTQPNYHVDATLDVSFQRNTLSNANYFNPRNDLTVVPGLSFNQTLHRRYDTHWRHFITLAAGTYTQKGYGTGALFSVGYGQRLSLNKVLDAGLTVTGTSRPYDGAREKELRIQFDLNYRF</sequence>
<feature type="signal peptide" evidence="1">
    <location>
        <begin position="1"/>
        <end position="21"/>
    </location>
</feature>
<proteinExistence type="predicted"/>
<dbReference type="Gene3D" id="1.25.40.10">
    <property type="entry name" value="Tetratricopeptide repeat domain"/>
    <property type="match status" value="3"/>
</dbReference>
<evidence type="ECO:0000259" key="2">
    <source>
        <dbReference type="Pfam" id="PF21197"/>
    </source>
</evidence>
<dbReference type="EMBL" id="NQYH01000004">
    <property type="protein sequence ID" value="RIY41336.1"/>
    <property type="molecule type" value="Genomic_DNA"/>
</dbReference>
<gene>
    <name evidence="3" type="primary">pgaA</name>
    <name evidence="3" type="ORF">CJP73_07350</name>
</gene>
<dbReference type="OrthoDB" id="5405060at2"/>
<name>A0A3A1YUX2_9BURK</name>